<evidence type="ECO:0000313" key="3">
    <source>
        <dbReference type="Proteomes" id="UP000248333"/>
    </source>
</evidence>
<gene>
    <name evidence="2" type="ORF">C7C45_29165</name>
</gene>
<feature type="region of interest" description="Disordered" evidence="1">
    <location>
        <begin position="71"/>
        <end position="103"/>
    </location>
</feature>
<protein>
    <submittedName>
        <fullName evidence="2">Uncharacterized protein</fullName>
    </submittedName>
</protein>
<evidence type="ECO:0000256" key="1">
    <source>
        <dbReference type="SAM" id="MobiDB-lite"/>
    </source>
</evidence>
<dbReference type="AlphaFoldDB" id="A0A318NC49"/>
<dbReference type="Proteomes" id="UP000248333">
    <property type="component" value="Unassembled WGS sequence"/>
</dbReference>
<reference evidence="2 3" key="1">
    <citation type="submission" date="2018-03" db="EMBL/GenBank/DDBJ databases">
        <title>Bioinformatic expansion and discovery of thiopeptide antibiotics.</title>
        <authorList>
            <person name="Schwalen C.J."/>
            <person name="Hudson G.A."/>
            <person name="Mitchell D.A."/>
        </authorList>
    </citation>
    <scope>NUCLEOTIDE SEQUENCE [LARGE SCALE GENOMIC DNA]</scope>
    <source>
        <strain evidence="2 3">NRRL 8041</strain>
    </source>
</reference>
<keyword evidence="3" id="KW-1185">Reference proteome</keyword>
<proteinExistence type="predicted"/>
<evidence type="ECO:0000313" key="2">
    <source>
        <dbReference type="EMBL" id="PYC65423.1"/>
    </source>
</evidence>
<dbReference type="EMBL" id="PYBV01000046">
    <property type="protein sequence ID" value="PYC65423.1"/>
    <property type="molecule type" value="Genomic_DNA"/>
</dbReference>
<comment type="caution">
    <text evidence="2">The sequence shown here is derived from an EMBL/GenBank/DDBJ whole genome shotgun (WGS) entry which is preliminary data.</text>
</comment>
<feature type="compositionally biased region" description="Basic and acidic residues" evidence="1">
    <location>
        <begin position="71"/>
        <end position="89"/>
    </location>
</feature>
<accession>A0A318NC49</accession>
<sequence length="103" mass="11320">MTSAMRKLSISVPPDVAERLERESNASAYITQAVRDRMRLDALDAELAHQGIQITEQGVAEARARRAAVEADWSPERRRAVRERARQHAVEAAASGTVDKPAA</sequence>
<name>A0A318NC49_9ACTN</name>
<dbReference type="RefSeq" id="WP_110567424.1">
    <property type="nucleotide sequence ID" value="NZ_PYBV01000046.1"/>
</dbReference>
<dbReference type="OrthoDB" id="3386086at2"/>
<organism evidence="2 3">
    <name type="scientific">Micromonospora arborensis</name>
    <dbReference type="NCBI Taxonomy" id="2116518"/>
    <lineage>
        <taxon>Bacteria</taxon>
        <taxon>Bacillati</taxon>
        <taxon>Actinomycetota</taxon>
        <taxon>Actinomycetes</taxon>
        <taxon>Micromonosporales</taxon>
        <taxon>Micromonosporaceae</taxon>
        <taxon>Micromonospora</taxon>
    </lineage>
</organism>